<dbReference type="AlphaFoldDB" id="A0A138AUW5"/>
<dbReference type="CDD" id="cd13870">
    <property type="entry name" value="CuRO_2_CopA_like_1"/>
    <property type="match status" value="1"/>
</dbReference>
<evidence type="ECO:0000259" key="6">
    <source>
        <dbReference type="Pfam" id="PF00394"/>
    </source>
</evidence>
<dbReference type="OrthoDB" id="345021at2"/>
<dbReference type="PROSITE" id="PS51318">
    <property type="entry name" value="TAT"/>
    <property type="match status" value="1"/>
</dbReference>
<dbReference type="SUPFAM" id="SSF49503">
    <property type="entry name" value="Cupredoxins"/>
    <property type="match status" value="3"/>
</dbReference>
<dbReference type="CDD" id="cd13861">
    <property type="entry name" value="CuRO_1_CumA_like"/>
    <property type="match status" value="1"/>
</dbReference>
<dbReference type="InterPro" id="IPR006311">
    <property type="entry name" value="TAT_signal"/>
</dbReference>
<gene>
    <name evidence="9" type="ORF">AXK60_22090</name>
</gene>
<evidence type="ECO:0000313" key="10">
    <source>
        <dbReference type="Proteomes" id="UP000070258"/>
    </source>
</evidence>
<dbReference type="PROSITE" id="PS00080">
    <property type="entry name" value="MULTICOPPER_OXIDASE2"/>
    <property type="match status" value="1"/>
</dbReference>
<feature type="signal peptide" evidence="5">
    <location>
        <begin position="1"/>
        <end position="23"/>
    </location>
</feature>
<evidence type="ECO:0000256" key="4">
    <source>
        <dbReference type="SAM" id="MobiDB-lite"/>
    </source>
</evidence>
<dbReference type="CDD" id="cd13896">
    <property type="entry name" value="CuRO_3_CopA"/>
    <property type="match status" value="1"/>
</dbReference>
<feature type="domain" description="Plastocyanin-like" evidence="8">
    <location>
        <begin position="65"/>
        <end position="174"/>
    </location>
</feature>
<dbReference type="STRING" id="239498.AXK60_22090"/>
<dbReference type="InterPro" id="IPR002355">
    <property type="entry name" value="Cu_oxidase_Cu_BS"/>
</dbReference>
<evidence type="ECO:0000256" key="2">
    <source>
        <dbReference type="ARBA" id="ARBA00023002"/>
    </source>
</evidence>
<dbReference type="Gene3D" id="2.60.40.420">
    <property type="entry name" value="Cupredoxins - blue copper proteins"/>
    <property type="match status" value="3"/>
</dbReference>
<dbReference type="Pfam" id="PF07732">
    <property type="entry name" value="Cu-oxidase_3"/>
    <property type="match status" value="1"/>
</dbReference>
<proteinExistence type="predicted"/>
<evidence type="ECO:0000313" key="9">
    <source>
        <dbReference type="EMBL" id="KXP14166.1"/>
    </source>
</evidence>
<dbReference type="EMBL" id="LSRF01000007">
    <property type="protein sequence ID" value="KXP14166.1"/>
    <property type="molecule type" value="Genomic_DNA"/>
</dbReference>
<dbReference type="RefSeq" id="WP_068565096.1">
    <property type="nucleotide sequence ID" value="NZ_LSRF01000007.1"/>
</dbReference>
<dbReference type="InterPro" id="IPR045087">
    <property type="entry name" value="Cu-oxidase_fam"/>
</dbReference>
<feature type="region of interest" description="Disordered" evidence="4">
    <location>
        <begin position="28"/>
        <end position="50"/>
    </location>
</feature>
<keyword evidence="2" id="KW-0560">Oxidoreductase</keyword>
<dbReference type="GO" id="GO:0005507">
    <property type="term" value="F:copper ion binding"/>
    <property type="evidence" value="ECO:0007669"/>
    <property type="project" value="InterPro"/>
</dbReference>
<keyword evidence="5" id="KW-0732">Signal</keyword>
<name>A0A138AUW5_9ACTN</name>
<evidence type="ECO:0000256" key="1">
    <source>
        <dbReference type="ARBA" id="ARBA00022723"/>
    </source>
</evidence>
<dbReference type="InterPro" id="IPR034279">
    <property type="entry name" value="CuRO_3_CopA"/>
</dbReference>
<feature type="chain" id="PRO_5007483649" evidence="5">
    <location>
        <begin position="24"/>
        <end position="497"/>
    </location>
</feature>
<dbReference type="PROSITE" id="PS00079">
    <property type="entry name" value="MULTICOPPER_OXIDASE1"/>
    <property type="match status" value="1"/>
</dbReference>
<evidence type="ECO:0000256" key="3">
    <source>
        <dbReference type="ARBA" id="ARBA00023008"/>
    </source>
</evidence>
<dbReference type="InterPro" id="IPR011706">
    <property type="entry name" value="Cu-oxidase_C"/>
</dbReference>
<dbReference type="InterPro" id="IPR033138">
    <property type="entry name" value="Cu_oxidase_CS"/>
</dbReference>
<keyword evidence="1" id="KW-0479">Metal-binding</keyword>
<organism evidence="9 10">
    <name type="scientific">Tsukamurella pseudospumae</name>
    <dbReference type="NCBI Taxonomy" id="239498"/>
    <lineage>
        <taxon>Bacteria</taxon>
        <taxon>Bacillati</taxon>
        <taxon>Actinomycetota</taxon>
        <taxon>Actinomycetes</taxon>
        <taxon>Mycobacteriales</taxon>
        <taxon>Tsukamurellaceae</taxon>
        <taxon>Tsukamurella</taxon>
    </lineage>
</organism>
<reference evidence="10" key="1">
    <citation type="submission" date="2016-02" db="EMBL/GenBank/DDBJ databases">
        <authorList>
            <person name="Wen L."/>
            <person name="He K."/>
            <person name="Yang H."/>
        </authorList>
    </citation>
    <scope>NUCLEOTIDE SEQUENCE [LARGE SCALE GENOMIC DNA]</scope>
    <source>
        <strain evidence="10">JCM 15929</strain>
    </source>
</reference>
<protein>
    <submittedName>
        <fullName evidence="9">Copper oxidase</fullName>
    </submittedName>
</protein>
<dbReference type="Proteomes" id="UP000070258">
    <property type="component" value="Unassembled WGS sequence"/>
</dbReference>
<dbReference type="PANTHER" id="PTHR11709">
    <property type="entry name" value="MULTI-COPPER OXIDASE"/>
    <property type="match status" value="1"/>
</dbReference>
<dbReference type="InterPro" id="IPR011707">
    <property type="entry name" value="Cu-oxidase-like_N"/>
</dbReference>
<feature type="domain" description="Plastocyanin-like" evidence="7">
    <location>
        <begin position="389"/>
        <end position="494"/>
    </location>
</feature>
<dbReference type="InterPro" id="IPR001117">
    <property type="entry name" value="Cu-oxidase_2nd"/>
</dbReference>
<dbReference type="PROSITE" id="PS51257">
    <property type="entry name" value="PROKAR_LIPOPROTEIN"/>
    <property type="match status" value="1"/>
</dbReference>
<dbReference type="PANTHER" id="PTHR11709:SF394">
    <property type="entry name" value="FI03373P-RELATED"/>
    <property type="match status" value="1"/>
</dbReference>
<dbReference type="Pfam" id="PF07731">
    <property type="entry name" value="Cu-oxidase_2"/>
    <property type="match status" value="1"/>
</dbReference>
<evidence type="ECO:0000259" key="7">
    <source>
        <dbReference type="Pfam" id="PF07731"/>
    </source>
</evidence>
<feature type="domain" description="Plastocyanin-like" evidence="6">
    <location>
        <begin position="238"/>
        <end position="346"/>
    </location>
</feature>
<comment type="caution">
    <text evidence="9">The sequence shown here is derived from an EMBL/GenBank/DDBJ whole genome shotgun (WGS) entry which is preliminary data.</text>
</comment>
<dbReference type="GO" id="GO:0016491">
    <property type="term" value="F:oxidoreductase activity"/>
    <property type="evidence" value="ECO:0007669"/>
    <property type="project" value="UniProtKB-KW"/>
</dbReference>
<keyword evidence="3" id="KW-0186">Copper</keyword>
<sequence>MTPVTRRTALFGGLAALSVGALAACGDKTASTPSGASRALQGPPLQATPQAGQKVVETTLTARETTVDLGGITARTWAYDDALPGKVLRANAGDFLRVTLDNKLPADTTIHWHGIRLRNEADGVPGVTQDAVRPGGRFVYEFTAPDAGTHYFHPHVGAQLDRALYAPIIIDDPNERGAFDAEWIVVLDDWTDGIGKNPDQILADFQAKTGPLQTGMGGMGGMDHSSMPGMGSSPLGDAGDVVYPHYLINGRIPAAPTEFRAKPGQRIRLRIINAGSDTVFRVALGGHTMTVTHTDGHRVNDMQARALFVAMGERYDVTVTAGDGAFPLVAAAEGKKGQALAVLRTGSGAAPAADIRPAELDGAVLLGATELAAADSARLPDAQPDSTIKVALNGQMDPYAWGINGKKHGEDTPLRVSKGQRLRMQITNETMMLHPMHIHGHTWGLPGSGGLRKDTVLIKPMGSVEVDLDADNPGTWALHCHNIYHMEMGMMTTLKYT</sequence>
<evidence type="ECO:0000259" key="8">
    <source>
        <dbReference type="Pfam" id="PF07732"/>
    </source>
</evidence>
<evidence type="ECO:0000256" key="5">
    <source>
        <dbReference type="SAM" id="SignalP"/>
    </source>
</evidence>
<accession>A0A138AUW5</accession>
<dbReference type="Pfam" id="PF00394">
    <property type="entry name" value="Cu-oxidase"/>
    <property type="match status" value="1"/>
</dbReference>
<dbReference type="InterPro" id="IPR008972">
    <property type="entry name" value="Cupredoxin"/>
</dbReference>